<protein>
    <recommendedName>
        <fullName evidence="8">Major facilitator superfamily (MFS) profile domain-containing protein</fullName>
    </recommendedName>
</protein>
<feature type="transmembrane region" description="Helical" evidence="7">
    <location>
        <begin position="88"/>
        <end position="110"/>
    </location>
</feature>
<feature type="transmembrane region" description="Helical" evidence="7">
    <location>
        <begin position="1178"/>
        <end position="1205"/>
    </location>
</feature>
<keyword evidence="5 7" id="KW-1133">Transmembrane helix</keyword>
<feature type="transmembrane region" description="Helical" evidence="7">
    <location>
        <begin position="122"/>
        <end position="145"/>
    </location>
</feature>
<feature type="transmembrane region" description="Helical" evidence="7">
    <location>
        <begin position="566"/>
        <end position="589"/>
    </location>
</feature>
<dbReference type="PANTHER" id="PTHR23504:SF15">
    <property type="entry name" value="MAJOR FACILITATOR SUPERFAMILY (MFS) PROFILE DOMAIN-CONTAINING PROTEIN"/>
    <property type="match status" value="1"/>
</dbReference>
<dbReference type="Pfam" id="PF00083">
    <property type="entry name" value="Sugar_tr"/>
    <property type="match status" value="1"/>
</dbReference>
<feature type="transmembrane region" description="Helical" evidence="7">
    <location>
        <begin position="205"/>
        <end position="226"/>
    </location>
</feature>
<feature type="transmembrane region" description="Helical" evidence="7">
    <location>
        <begin position="1258"/>
        <end position="1281"/>
    </location>
</feature>
<comment type="caution">
    <text evidence="9">The sequence shown here is derived from an EMBL/GenBank/DDBJ whole genome shotgun (WGS) entry which is preliminary data.</text>
</comment>
<feature type="transmembrane region" description="Helical" evidence="7">
    <location>
        <begin position="687"/>
        <end position="706"/>
    </location>
</feature>
<feature type="transmembrane region" description="Helical" evidence="7">
    <location>
        <begin position="364"/>
        <end position="391"/>
    </location>
</feature>
<feature type="transmembrane region" description="Helical" evidence="7">
    <location>
        <begin position="640"/>
        <end position="661"/>
    </location>
</feature>
<dbReference type="Pfam" id="PF07690">
    <property type="entry name" value="MFS_1"/>
    <property type="match status" value="2"/>
</dbReference>
<feature type="transmembrane region" description="Helical" evidence="7">
    <location>
        <begin position="1154"/>
        <end position="1172"/>
    </location>
</feature>
<accession>A0A7J6F9C1</accession>
<evidence type="ECO:0000256" key="5">
    <source>
        <dbReference type="ARBA" id="ARBA00022989"/>
    </source>
</evidence>
<comment type="subcellular location">
    <subcellularLocation>
        <location evidence="1">Membrane</location>
        <topology evidence="1">Multi-pass membrane protein</topology>
    </subcellularLocation>
</comment>
<feature type="transmembrane region" description="Helical" evidence="7">
    <location>
        <begin position="1217"/>
        <end position="1243"/>
    </location>
</feature>
<feature type="transmembrane region" description="Helical" evidence="7">
    <location>
        <begin position="943"/>
        <end position="959"/>
    </location>
</feature>
<gene>
    <name evidence="9" type="ORF">F8388_025741</name>
</gene>
<dbReference type="PROSITE" id="PS50850">
    <property type="entry name" value="MFS"/>
    <property type="match status" value="1"/>
</dbReference>
<dbReference type="InterPro" id="IPR005828">
    <property type="entry name" value="MFS_sugar_transport-like"/>
</dbReference>
<dbReference type="CDD" id="cd17330">
    <property type="entry name" value="MFS_SLC46_TetA_like"/>
    <property type="match status" value="3"/>
</dbReference>
<dbReference type="GO" id="GO:0009705">
    <property type="term" value="C:plant-type vacuole membrane"/>
    <property type="evidence" value="ECO:0007669"/>
    <property type="project" value="UniProtKB-ARBA"/>
</dbReference>
<feature type="transmembrane region" description="Helical" evidence="7">
    <location>
        <begin position="436"/>
        <end position="455"/>
    </location>
</feature>
<feature type="transmembrane region" description="Helical" evidence="7">
    <location>
        <begin position="309"/>
        <end position="328"/>
    </location>
</feature>
<dbReference type="Proteomes" id="UP000525078">
    <property type="component" value="Unassembled WGS sequence"/>
</dbReference>
<sequence>MDSEESNREVLLVVKKEEEEEENRGYYDEKCPGCIVDNMKKSNSTIPFKHLFFVFLLALAAALPITSMFPFMYFMIRDFGIAKKEEDIGYYAGFLGCAFLLGRGLTSILWGITADRYGRKPVMLCGIIAVVIFNTFFGLSINYWMALSTRFLLGSMCGILGSMMLSTAWGIGLVIGPALGGFLAQPAEKFPEIFSKESIFGRFPYFLPSLFISVFALVVTFLGQWLPETLHFHTKNDEEKENYDGPKEDLLEEDEKKSKQSLLKNWPLMSSIMLYCVFQLHDMAYVEIFPLWAVSPKKYGGLSYSSDDIGEILALAGFVMLVFQLFLYPPIERIFGPVHLARIGAVITIALLSSYPFIAKLSGLTLTLLVDLAVVLKNLISICITTGLFLLQNKAVGQSQRGAANGMSMAAMSLFKAAGPAGGGAIFAWVQNHQNALFLPALPISSLFPFLYFMIRDFGIAKKDEDIGYYVGAVGCAFMFGRFLTSIFWGMIADRYGRKPVLIFGTISVVIFNTLFGLSTNFWMAISTRFLLGSLCGILGPMRLWECQYLQEVPKLFSKESVFGRFPYFLPCLVISTFALGVTILCYWLPETLHFHNKNDEEKERSNIGSSCDPNKENYNLEKCPQKQSLHKNWPLMSSIMVYCVFQLHNMAYLEIFPLWAVSPKKYGGLSYSSEQVGEVLAISGKWVSYACFFSYFCTLQLRGVLDLYTWLELEQYVITIVVLSSFPFIAKLSGLTLTLLVDLAAMLKNVTSVCISTGLFLLQNRAVGQSQRGVANGVSMAAMSLFNAIGPAGGGVIFSWAQNHQNRSFLPEMKKKKKKKDAQVVFLKSLSNQILPFLSTISSLFFLLALAAALPISSLFPFLYFMIRDFGIAKKDEDIGYYAGAVGCAFMFGRFLTSIFWGMIADRYGRKPVLIFGTISVVIFNTLFGLSTNFWMAISTRFLLGSLCGILGPMRAYASEICRKEYQALGMSIISTAWGIGLVIGPALGGFLAQPAEKFPRIFSKESLFGRFPYFLPCLVISTFALVVTILCYWLPETLHFHRKKDEENLEEDNDMGKCNHPQKQSLYKNWPLMSSIMVYCVFQLQDMAYSEIFPLWAVSPKKYGGLSYSSEQVGEVLVISDQAIRTNIGLLCLFFQLFLYPSIERSFGPVHLARIGAVITIVVLSSYPFIAKLSGLTLTLLVDLAAMLKNVISVCITTGLFLLQNRVVSQSQRGAANGISMAAMSLFKAIGPAGGGVIFSWAQNHQNGSFLPGDHLVFFILNVVEFIAFAMTFKPFLVLTDVT</sequence>
<dbReference type="FunFam" id="1.20.1250.20:FF:000301">
    <property type="entry name" value="Protein ZINC INDUCED FACILITATOR-LIKE 1"/>
    <property type="match status" value="2"/>
</dbReference>
<feature type="transmembrane region" description="Helical" evidence="7">
    <location>
        <begin position="1015"/>
        <end position="1037"/>
    </location>
</feature>
<feature type="transmembrane region" description="Helical" evidence="7">
    <location>
        <begin position="411"/>
        <end position="430"/>
    </location>
</feature>
<evidence type="ECO:0000256" key="7">
    <source>
        <dbReference type="SAM" id="Phobius"/>
    </source>
</evidence>
<feature type="transmembrane region" description="Helical" evidence="7">
    <location>
        <begin position="718"/>
        <end position="738"/>
    </location>
</feature>
<dbReference type="PANTHER" id="PTHR23504">
    <property type="entry name" value="MAJOR FACILITATOR SUPERFAMILY DOMAIN-CONTAINING PROTEIN 10"/>
    <property type="match status" value="1"/>
</dbReference>
<keyword evidence="4 7" id="KW-0812">Transmembrane</keyword>
<evidence type="ECO:0000256" key="3">
    <source>
        <dbReference type="ARBA" id="ARBA00022448"/>
    </source>
</evidence>
<feature type="transmembrane region" description="Helical" evidence="7">
    <location>
        <begin position="151"/>
        <end position="184"/>
    </location>
</feature>
<dbReference type="Gene3D" id="1.20.1250.20">
    <property type="entry name" value="MFS general substrate transporter like domains"/>
    <property type="match status" value="3"/>
</dbReference>
<proteinExistence type="inferred from homology"/>
<feature type="transmembrane region" description="Helical" evidence="7">
    <location>
        <begin position="501"/>
        <end position="518"/>
    </location>
</feature>
<reference evidence="9 10" key="1">
    <citation type="journal article" date="2020" name="bioRxiv">
        <title>Sequence and annotation of 42 cannabis genomes reveals extensive copy number variation in cannabinoid synthesis and pathogen resistance genes.</title>
        <authorList>
            <person name="Mckernan K.J."/>
            <person name="Helbert Y."/>
            <person name="Kane L.T."/>
            <person name="Ebling H."/>
            <person name="Zhang L."/>
            <person name="Liu B."/>
            <person name="Eaton Z."/>
            <person name="Mclaughlin S."/>
            <person name="Kingan S."/>
            <person name="Baybayan P."/>
            <person name="Concepcion G."/>
            <person name="Jordan M."/>
            <person name="Riva A."/>
            <person name="Barbazuk W."/>
            <person name="Harkins T."/>
        </authorList>
    </citation>
    <scope>NUCLEOTIDE SEQUENCE [LARGE SCALE GENOMIC DNA]</scope>
    <source>
        <strain evidence="10">cv. Jamaican Lion 4</strain>
        <tissue evidence="9">Leaf</tissue>
    </source>
</reference>
<dbReference type="SUPFAM" id="SSF103473">
    <property type="entry name" value="MFS general substrate transporter"/>
    <property type="match status" value="3"/>
</dbReference>
<comment type="similarity">
    <text evidence="2">Belongs to the major facilitator superfamily.</text>
</comment>
<evidence type="ECO:0000259" key="8">
    <source>
        <dbReference type="PROSITE" id="PS50850"/>
    </source>
</evidence>
<feature type="transmembrane region" description="Helical" evidence="7">
    <location>
        <begin position="971"/>
        <end position="994"/>
    </location>
</feature>
<evidence type="ECO:0000256" key="2">
    <source>
        <dbReference type="ARBA" id="ARBA00008335"/>
    </source>
</evidence>
<feature type="transmembrane region" description="Helical" evidence="7">
    <location>
        <begin position="775"/>
        <end position="802"/>
    </location>
</feature>
<feature type="transmembrane region" description="Helical" evidence="7">
    <location>
        <begin position="914"/>
        <end position="931"/>
    </location>
</feature>
<feature type="transmembrane region" description="Helical" evidence="7">
    <location>
        <begin position="880"/>
        <end position="902"/>
    </location>
</feature>
<dbReference type="InterPro" id="IPR020846">
    <property type="entry name" value="MFS_dom"/>
</dbReference>
<evidence type="ECO:0000256" key="1">
    <source>
        <dbReference type="ARBA" id="ARBA00004141"/>
    </source>
</evidence>
<feature type="transmembrane region" description="Helical" evidence="7">
    <location>
        <begin position="845"/>
        <end position="868"/>
    </location>
</feature>
<dbReference type="GO" id="GO:0022857">
    <property type="term" value="F:transmembrane transporter activity"/>
    <property type="evidence" value="ECO:0007669"/>
    <property type="project" value="InterPro"/>
</dbReference>
<name>A0A7J6F9C1_CANSA</name>
<keyword evidence="3" id="KW-0813">Transport</keyword>
<evidence type="ECO:0000313" key="9">
    <source>
        <dbReference type="EMBL" id="KAF4367323.1"/>
    </source>
</evidence>
<feature type="transmembrane region" description="Helical" evidence="7">
    <location>
        <begin position="530"/>
        <end position="546"/>
    </location>
</feature>
<feature type="transmembrane region" description="Helical" evidence="7">
    <location>
        <begin position="51"/>
        <end position="76"/>
    </location>
</feature>
<evidence type="ECO:0000313" key="10">
    <source>
        <dbReference type="Proteomes" id="UP000525078"/>
    </source>
</evidence>
<keyword evidence="6 7" id="KW-0472">Membrane</keyword>
<evidence type="ECO:0000256" key="6">
    <source>
        <dbReference type="ARBA" id="ARBA00023136"/>
    </source>
</evidence>
<evidence type="ECO:0000256" key="4">
    <source>
        <dbReference type="ARBA" id="ARBA00022692"/>
    </source>
</evidence>
<organism evidence="9 10">
    <name type="scientific">Cannabis sativa</name>
    <name type="common">Hemp</name>
    <name type="synonym">Marijuana</name>
    <dbReference type="NCBI Taxonomy" id="3483"/>
    <lineage>
        <taxon>Eukaryota</taxon>
        <taxon>Viridiplantae</taxon>
        <taxon>Streptophyta</taxon>
        <taxon>Embryophyta</taxon>
        <taxon>Tracheophyta</taxon>
        <taxon>Spermatophyta</taxon>
        <taxon>Magnoliopsida</taxon>
        <taxon>eudicotyledons</taxon>
        <taxon>Gunneridae</taxon>
        <taxon>Pentapetalae</taxon>
        <taxon>rosids</taxon>
        <taxon>fabids</taxon>
        <taxon>Rosales</taxon>
        <taxon>Cannabaceae</taxon>
        <taxon>Cannabis</taxon>
    </lineage>
</organism>
<dbReference type="EMBL" id="JAATIP010000143">
    <property type="protein sequence ID" value="KAF4367323.1"/>
    <property type="molecule type" value="Genomic_DNA"/>
</dbReference>
<dbReference type="InterPro" id="IPR036259">
    <property type="entry name" value="MFS_trans_sf"/>
</dbReference>
<feature type="domain" description="Major facilitator superfamily (MFS) profile" evidence="8">
    <location>
        <begin position="842"/>
        <end position="1285"/>
    </location>
</feature>
<feature type="transmembrane region" description="Helical" evidence="7">
    <location>
        <begin position="340"/>
        <end position="358"/>
    </location>
</feature>
<dbReference type="InterPro" id="IPR011701">
    <property type="entry name" value="MFS"/>
</dbReference>
<feature type="transmembrane region" description="Helical" evidence="7">
    <location>
        <begin position="467"/>
        <end position="489"/>
    </location>
</feature>